<dbReference type="InterPro" id="IPR032694">
    <property type="entry name" value="CopC/D"/>
</dbReference>
<keyword evidence="6" id="KW-0472">Membrane</keyword>
<gene>
    <name evidence="9" type="ORF">ABID49_001437</name>
</gene>
<reference evidence="9 10" key="1">
    <citation type="submission" date="2024-06" db="EMBL/GenBank/DDBJ databases">
        <title>Genomic Encyclopedia of Type Strains, Phase IV (KMG-IV): sequencing the most valuable type-strain genomes for metagenomic binning, comparative biology and taxonomic classification.</title>
        <authorList>
            <person name="Goeker M."/>
        </authorList>
    </citation>
    <scope>NUCLEOTIDE SEQUENCE [LARGE SCALE GENOMIC DNA]</scope>
    <source>
        <strain evidence="9 10">DSM 26128</strain>
    </source>
</reference>
<feature type="domain" description="CopC" evidence="8">
    <location>
        <begin position="21"/>
        <end position="111"/>
    </location>
</feature>
<organism evidence="9 10">
    <name type="scientific">Bhargavaea ullalensis</name>
    <dbReference type="NCBI Taxonomy" id="1265685"/>
    <lineage>
        <taxon>Bacteria</taxon>
        <taxon>Bacillati</taxon>
        <taxon>Bacillota</taxon>
        <taxon>Bacilli</taxon>
        <taxon>Bacillales</taxon>
        <taxon>Caryophanaceae</taxon>
        <taxon>Bhargavaea</taxon>
    </lineage>
</organism>
<dbReference type="EMBL" id="JBEPLW010000008">
    <property type="protein sequence ID" value="MET3575532.1"/>
    <property type="molecule type" value="Genomic_DNA"/>
</dbReference>
<keyword evidence="4" id="KW-0186">Copper</keyword>
<proteinExistence type="predicted"/>
<dbReference type="Proteomes" id="UP001549099">
    <property type="component" value="Unassembled WGS sequence"/>
</dbReference>
<feature type="compositionally biased region" description="Acidic residues" evidence="5">
    <location>
        <begin position="122"/>
        <end position="142"/>
    </location>
</feature>
<evidence type="ECO:0000259" key="8">
    <source>
        <dbReference type="Pfam" id="PF04234"/>
    </source>
</evidence>
<dbReference type="RefSeq" id="WP_354196764.1">
    <property type="nucleotide sequence ID" value="NZ_JBEPLW010000008.1"/>
</dbReference>
<feature type="transmembrane region" description="Helical" evidence="6">
    <location>
        <begin position="175"/>
        <end position="195"/>
    </location>
</feature>
<evidence type="ECO:0000256" key="1">
    <source>
        <dbReference type="ARBA" id="ARBA00004196"/>
    </source>
</evidence>
<accession>A0ABV2GB60</accession>
<keyword evidence="10" id="KW-1185">Reference proteome</keyword>
<name>A0ABV2GB60_9BACL</name>
<dbReference type="Pfam" id="PF04234">
    <property type="entry name" value="CopC"/>
    <property type="match status" value="1"/>
</dbReference>
<evidence type="ECO:0000256" key="5">
    <source>
        <dbReference type="SAM" id="MobiDB-lite"/>
    </source>
</evidence>
<comment type="caution">
    <text evidence="9">The sequence shown here is derived from an EMBL/GenBank/DDBJ whole genome shotgun (WGS) entry which is preliminary data.</text>
</comment>
<evidence type="ECO:0000313" key="10">
    <source>
        <dbReference type="Proteomes" id="UP001549099"/>
    </source>
</evidence>
<evidence type="ECO:0000256" key="2">
    <source>
        <dbReference type="ARBA" id="ARBA00022723"/>
    </source>
</evidence>
<dbReference type="InterPro" id="IPR014755">
    <property type="entry name" value="Cu-Rt/internalin_Ig-like"/>
</dbReference>
<keyword evidence="3 7" id="KW-0732">Signal</keyword>
<evidence type="ECO:0000256" key="6">
    <source>
        <dbReference type="SAM" id="Phobius"/>
    </source>
</evidence>
<keyword evidence="6" id="KW-1133">Transmembrane helix</keyword>
<evidence type="ECO:0000256" key="7">
    <source>
        <dbReference type="SAM" id="SignalP"/>
    </source>
</evidence>
<feature type="signal peptide" evidence="7">
    <location>
        <begin position="1"/>
        <end position="20"/>
    </location>
</feature>
<comment type="subcellular location">
    <subcellularLocation>
        <location evidence="1">Cell envelope</location>
    </subcellularLocation>
</comment>
<feature type="chain" id="PRO_5046278010" evidence="7">
    <location>
        <begin position="21"/>
        <end position="199"/>
    </location>
</feature>
<evidence type="ECO:0000256" key="3">
    <source>
        <dbReference type="ARBA" id="ARBA00022729"/>
    </source>
</evidence>
<dbReference type="InterPro" id="IPR014756">
    <property type="entry name" value="Ig_E-set"/>
</dbReference>
<dbReference type="PANTHER" id="PTHR34820:SF4">
    <property type="entry name" value="INNER MEMBRANE PROTEIN YEBZ"/>
    <property type="match status" value="1"/>
</dbReference>
<dbReference type="PANTHER" id="PTHR34820">
    <property type="entry name" value="INNER MEMBRANE PROTEIN YEBZ"/>
    <property type="match status" value="1"/>
</dbReference>
<dbReference type="InterPro" id="IPR007348">
    <property type="entry name" value="CopC_dom"/>
</dbReference>
<feature type="region of interest" description="Disordered" evidence="5">
    <location>
        <begin position="113"/>
        <end position="171"/>
    </location>
</feature>
<protein>
    <submittedName>
        <fullName evidence="9">Methionine-rich copper-binding protein CopC</fullName>
    </submittedName>
</protein>
<dbReference type="SUPFAM" id="SSF81296">
    <property type="entry name" value="E set domains"/>
    <property type="match status" value="1"/>
</dbReference>
<dbReference type="Gene3D" id="2.60.40.1220">
    <property type="match status" value="1"/>
</dbReference>
<sequence length="199" mass="20957">MKKWILAIILVFAAPAAAMAHSNLETSDPEDGSTADEPVKVVTLTFSGGIEGESKMTLSGPDGEVELKDIQVNENVMTATPAEPLTDGDWTVKYNVISEDGHPIEGEVKFTASNQGGKTADEEADETQTVEPDNAEDPLDNDAGDKAVDQAEKEGNTDSLQGDNDKKAESGGNTALTIGLIAAAIVLIALIAMAFRRKK</sequence>
<evidence type="ECO:0000313" key="9">
    <source>
        <dbReference type="EMBL" id="MET3575532.1"/>
    </source>
</evidence>
<keyword evidence="2" id="KW-0479">Metal-binding</keyword>
<keyword evidence="6" id="KW-0812">Transmembrane</keyword>
<feature type="compositionally biased region" description="Basic and acidic residues" evidence="5">
    <location>
        <begin position="143"/>
        <end position="156"/>
    </location>
</feature>
<evidence type="ECO:0000256" key="4">
    <source>
        <dbReference type="ARBA" id="ARBA00023008"/>
    </source>
</evidence>